<evidence type="ECO:0000313" key="1">
    <source>
        <dbReference type="EMBL" id="TEA00351.1"/>
    </source>
</evidence>
<dbReference type="STRING" id="404941.GCA_002013645_03480"/>
<reference evidence="1 2" key="1">
    <citation type="journal article" date="2019" name="Sci. Rep.">
        <title>Extended insight into the Mycobacterium chelonae-abscessus complex through whole genome sequencing of Mycobacterium salmoniphilum outbreak and Mycobacterium salmoniphilum-like strains.</title>
        <authorList>
            <person name="Behra P.R.K."/>
            <person name="Das S."/>
            <person name="Pettersson B.M.F."/>
            <person name="Shirreff L."/>
            <person name="DuCote T."/>
            <person name="Jacobsson K.G."/>
            <person name="Ennis D.G."/>
            <person name="Kirsebom L.A."/>
        </authorList>
    </citation>
    <scope>NUCLEOTIDE SEQUENCE [LARGE SCALE GENOMIC DNA]</scope>
    <source>
        <strain evidence="1 2">CCUG 60884</strain>
    </source>
</reference>
<dbReference type="RefSeq" id="WP_134086936.1">
    <property type="nucleotide sequence ID" value="NZ_JAPDRC010000002.1"/>
</dbReference>
<protein>
    <recommendedName>
        <fullName evidence="3">SnoaL-like domain protein</fullName>
    </recommendedName>
</protein>
<dbReference type="Proteomes" id="UP000294604">
    <property type="component" value="Unassembled WGS sequence"/>
</dbReference>
<proteinExistence type="predicted"/>
<accession>A0A4R8SN15</accession>
<dbReference type="AlphaFoldDB" id="A0A4R8SN15"/>
<dbReference type="EMBL" id="PECL01000014">
    <property type="protein sequence ID" value="TEA00351.1"/>
    <property type="molecule type" value="Genomic_DNA"/>
</dbReference>
<gene>
    <name evidence="1" type="ORF">CCUG60884_04241</name>
</gene>
<comment type="caution">
    <text evidence="1">The sequence shown here is derived from an EMBL/GenBank/DDBJ whole genome shotgun (WGS) entry which is preliminary data.</text>
</comment>
<sequence>MPSPTDDLGQVADPAVRAALTAWQHADSPGWLAAFVDRPGLTDDGAPRDFAAFSAEIGNEYFTQIEKVSPDGRTITGQFHSETWGDFRTFFRFVPGASGTFEQLDIGQA</sequence>
<dbReference type="OrthoDB" id="4762924at2"/>
<name>A0A4R8SN15_9MYCO</name>
<evidence type="ECO:0000313" key="2">
    <source>
        <dbReference type="Proteomes" id="UP000294604"/>
    </source>
</evidence>
<organism evidence="1 2">
    <name type="scientific">Mycobacteroides salmoniphilum</name>
    <dbReference type="NCBI Taxonomy" id="404941"/>
    <lineage>
        <taxon>Bacteria</taxon>
        <taxon>Bacillati</taxon>
        <taxon>Actinomycetota</taxon>
        <taxon>Actinomycetes</taxon>
        <taxon>Mycobacteriales</taxon>
        <taxon>Mycobacteriaceae</taxon>
        <taxon>Mycobacteroides</taxon>
    </lineage>
</organism>
<evidence type="ECO:0008006" key="3">
    <source>
        <dbReference type="Google" id="ProtNLM"/>
    </source>
</evidence>